<organism evidence="1 2">
    <name type="scientific">Meloidogyne hapla</name>
    <name type="common">Root-knot nematode worm</name>
    <dbReference type="NCBI Taxonomy" id="6305"/>
    <lineage>
        <taxon>Eukaryota</taxon>
        <taxon>Metazoa</taxon>
        <taxon>Ecdysozoa</taxon>
        <taxon>Nematoda</taxon>
        <taxon>Chromadorea</taxon>
        <taxon>Rhabditida</taxon>
        <taxon>Tylenchina</taxon>
        <taxon>Tylenchomorpha</taxon>
        <taxon>Tylenchoidea</taxon>
        <taxon>Meloidogynidae</taxon>
        <taxon>Meloidogyninae</taxon>
        <taxon>Meloidogyne</taxon>
    </lineage>
</organism>
<protein>
    <submittedName>
        <fullName evidence="2">Uncharacterized protein</fullName>
    </submittedName>
</protein>
<name>A0A1I8BTH0_MELHA</name>
<dbReference type="AlphaFoldDB" id="A0A1I8BTH0"/>
<accession>A0A1I8BTH0</accession>
<dbReference type="Proteomes" id="UP000095281">
    <property type="component" value="Unplaced"/>
</dbReference>
<evidence type="ECO:0000313" key="2">
    <source>
        <dbReference type="WBParaSite" id="MhA1_Contig599.frz3.gene21"/>
    </source>
</evidence>
<dbReference type="WBParaSite" id="MhA1_Contig599.frz3.gene21">
    <property type="protein sequence ID" value="MhA1_Contig599.frz3.gene21"/>
    <property type="gene ID" value="MhA1_Contig599.frz3.gene21"/>
</dbReference>
<sequence>MVIMPLRAFLAILLVFCFFILLINCFIENKKSDFINNVYVINEKDIMLNEIPIDNLTKCLGLLFCYPSQLSLHSKGIWKPTKTFEISKKDGNKLCNESQQKWPNDLRKIENFEWHAKILKSSKVDKEFLNATSNPRPLFDDYAGLLALKLDIMLGINENIPTKPDNRMFFWKFDNKCQENDERKAKQDPHTLQFLANVYELGCFPTDDENLQIKDSDKRCKIISKNYNKECEE</sequence>
<evidence type="ECO:0000313" key="1">
    <source>
        <dbReference type="Proteomes" id="UP000095281"/>
    </source>
</evidence>
<keyword evidence="1" id="KW-1185">Reference proteome</keyword>
<reference evidence="2" key="1">
    <citation type="submission" date="2016-11" db="UniProtKB">
        <authorList>
            <consortium name="WormBaseParasite"/>
        </authorList>
    </citation>
    <scope>IDENTIFICATION</scope>
</reference>
<proteinExistence type="predicted"/>